<evidence type="ECO:0000313" key="2">
    <source>
        <dbReference type="EMBL" id="KRM07210.1"/>
    </source>
</evidence>
<keyword evidence="1" id="KW-0812">Transmembrane</keyword>
<accession>A0A0R1VN92</accession>
<feature type="transmembrane region" description="Helical" evidence="1">
    <location>
        <begin position="103"/>
        <end position="126"/>
    </location>
</feature>
<dbReference type="PATRIC" id="fig|1423767.3.peg.662"/>
<evidence type="ECO:0000256" key="1">
    <source>
        <dbReference type="SAM" id="Phobius"/>
    </source>
</evidence>
<comment type="caution">
    <text evidence="2">The sequence shown here is derived from an EMBL/GenBank/DDBJ whole genome shotgun (WGS) entry which is preliminary data.</text>
</comment>
<gene>
    <name evidence="2" type="ORF">FC59_GL000638</name>
</gene>
<feature type="transmembrane region" description="Helical" evidence="1">
    <location>
        <begin position="6"/>
        <end position="22"/>
    </location>
</feature>
<feature type="transmembrane region" description="Helical" evidence="1">
    <location>
        <begin position="43"/>
        <end position="60"/>
    </location>
</feature>
<keyword evidence="1" id="KW-1133">Transmembrane helix</keyword>
<evidence type="ECO:0000313" key="3">
    <source>
        <dbReference type="Proteomes" id="UP000051307"/>
    </source>
</evidence>
<proteinExistence type="predicted"/>
<dbReference type="AlphaFoldDB" id="A0A0R1VN92"/>
<keyword evidence="1" id="KW-0472">Membrane</keyword>
<dbReference type="eggNOG" id="ENOG50316G9">
    <property type="taxonomic scope" value="Bacteria"/>
</dbReference>
<feature type="transmembrane region" description="Helical" evidence="1">
    <location>
        <begin position="138"/>
        <end position="157"/>
    </location>
</feature>
<organism evidence="2 3">
    <name type="scientific">Lactobacillus kitasatonis DSM 16761 = JCM 1039</name>
    <dbReference type="NCBI Taxonomy" id="1423767"/>
    <lineage>
        <taxon>Bacteria</taxon>
        <taxon>Bacillati</taxon>
        <taxon>Bacillota</taxon>
        <taxon>Bacilli</taxon>
        <taxon>Lactobacillales</taxon>
        <taxon>Lactobacillaceae</taxon>
        <taxon>Lactobacillus</taxon>
    </lineage>
</organism>
<dbReference type="EMBL" id="AZFU01000001">
    <property type="protein sequence ID" value="KRM07210.1"/>
    <property type="molecule type" value="Genomic_DNA"/>
</dbReference>
<dbReference type="Proteomes" id="UP000051307">
    <property type="component" value="Unassembled WGS sequence"/>
</dbReference>
<sequence>MDTLNIIIFVFFLALGYMLVTYRKNRKSEKYDERQAVIRGRGYKYAFIAIAVSDFLLLFLVDNLNVKITPVFLLLAPLLIGCMVFTGYTIFKGAYIAMHEKNLLLSSITFILLGVCELVFGILGLIENAAKWDHNVLLLLFGLFLLLVGVNYVYQLYISKVRK</sequence>
<feature type="transmembrane region" description="Helical" evidence="1">
    <location>
        <begin position="72"/>
        <end position="91"/>
    </location>
</feature>
<reference evidence="2 3" key="1">
    <citation type="journal article" date="2015" name="Genome Announc.">
        <title>Expanding the biotechnology potential of lactobacilli through comparative genomics of 213 strains and associated genera.</title>
        <authorList>
            <person name="Sun Z."/>
            <person name="Harris H.M."/>
            <person name="McCann A."/>
            <person name="Guo C."/>
            <person name="Argimon S."/>
            <person name="Zhang W."/>
            <person name="Yang X."/>
            <person name="Jeffery I.B."/>
            <person name="Cooney J.C."/>
            <person name="Kagawa T.F."/>
            <person name="Liu W."/>
            <person name="Song Y."/>
            <person name="Salvetti E."/>
            <person name="Wrobel A."/>
            <person name="Rasinkangas P."/>
            <person name="Parkhill J."/>
            <person name="Rea M.C."/>
            <person name="O'Sullivan O."/>
            <person name="Ritari J."/>
            <person name="Douillard F.P."/>
            <person name="Paul Ross R."/>
            <person name="Yang R."/>
            <person name="Briner A.E."/>
            <person name="Felis G.E."/>
            <person name="de Vos W.M."/>
            <person name="Barrangou R."/>
            <person name="Klaenhammer T.R."/>
            <person name="Caufield P.W."/>
            <person name="Cui Y."/>
            <person name="Zhang H."/>
            <person name="O'Toole P.W."/>
        </authorList>
    </citation>
    <scope>NUCLEOTIDE SEQUENCE [LARGE SCALE GENOMIC DNA]</scope>
    <source>
        <strain evidence="2 3">DSM 16761</strain>
    </source>
</reference>
<name>A0A0R1VN92_9LACO</name>
<dbReference type="RefSeq" id="WP_025014281.1">
    <property type="nucleotide sequence ID" value="NZ_AZFU01000001.1"/>
</dbReference>
<protein>
    <submittedName>
        <fullName evidence="2">Uncharacterized protein</fullName>
    </submittedName>
</protein>
<dbReference type="OrthoDB" id="1734391at2"/>